<protein>
    <submittedName>
        <fullName evidence="1">ABC transporter ATP-binding protein</fullName>
    </submittedName>
</protein>
<comment type="caution">
    <text evidence="1">The sequence shown here is derived from an EMBL/GenBank/DDBJ whole genome shotgun (WGS) entry which is preliminary data.</text>
</comment>
<dbReference type="EMBL" id="PIDR01000625">
    <property type="protein sequence ID" value="PLO67313.1"/>
    <property type="molecule type" value="Genomic_DNA"/>
</dbReference>
<name>A0A2J5PMQ6_9ENTR</name>
<reference evidence="1 2" key="2">
    <citation type="submission" date="2018-01" db="EMBL/GenBank/DDBJ databases">
        <title>Genomic study of Klebsiella pneumoniae.</title>
        <authorList>
            <person name="Yang Y."/>
            <person name="Bicalho R."/>
        </authorList>
    </citation>
    <scope>NUCLEOTIDE SEQUENCE [LARGE SCALE GENOMIC DNA]</scope>
    <source>
        <strain evidence="1 2">A10</strain>
    </source>
</reference>
<keyword evidence="1" id="KW-0067">ATP-binding</keyword>
<evidence type="ECO:0000313" key="1">
    <source>
        <dbReference type="EMBL" id="PLO67313.1"/>
    </source>
</evidence>
<sequence length="56" mass="6020">APLAAINTLRFAYSALLDAPGGVVVHVDTDGEYQGSISHALLQNVLEGHVDLRRYD</sequence>
<evidence type="ECO:0000313" key="2">
    <source>
        <dbReference type="Proteomes" id="UP000234667"/>
    </source>
</evidence>
<dbReference type="Proteomes" id="UP000234667">
    <property type="component" value="Unassembled WGS sequence"/>
</dbReference>
<feature type="non-terminal residue" evidence="1">
    <location>
        <position position="1"/>
    </location>
</feature>
<keyword evidence="1" id="KW-0547">Nucleotide-binding</keyword>
<organism evidence="1 2">
    <name type="scientific">Klebsiella michiganensis</name>
    <dbReference type="NCBI Taxonomy" id="1134687"/>
    <lineage>
        <taxon>Bacteria</taxon>
        <taxon>Pseudomonadati</taxon>
        <taxon>Pseudomonadota</taxon>
        <taxon>Gammaproteobacteria</taxon>
        <taxon>Enterobacterales</taxon>
        <taxon>Enterobacteriaceae</taxon>
        <taxon>Klebsiella/Raoultella group</taxon>
        <taxon>Klebsiella</taxon>
    </lineage>
</organism>
<proteinExistence type="predicted"/>
<dbReference type="AlphaFoldDB" id="A0A2J5PMQ6"/>
<gene>
    <name evidence="1" type="ORF">CWN49_18980</name>
</gene>
<dbReference type="GO" id="GO:0005524">
    <property type="term" value="F:ATP binding"/>
    <property type="evidence" value="ECO:0007669"/>
    <property type="project" value="UniProtKB-KW"/>
</dbReference>
<reference evidence="1 2" key="1">
    <citation type="submission" date="2017-11" db="EMBL/GenBank/DDBJ databases">
        <authorList>
            <person name="Han C.G."/>
        </authorList>
    </citation>
    <scope>NUCLEOTIDE SEQUENCE [LARGE SCALE GENOMIC DNA]</scope>
    <source>
        <strain evidence="1 2">A10</strain>
    </source>
</reference>
<accession>A0A2J5PMQ6</accession>